<sequence>MWFNQMEVKQEFNEDEDTCKIETYDLLVSFKNEIKGELNSDKAHNTFDDLGLNQFSVKTEIKDENILLPVEEKQTNEKVKYIIIIIYLPSVKCIIHLSN</sequence>
<dbReference type="Proteomes" id="UP001153709">
    <property type="component" value="Chromosome 6"/>
</dbReference>
<keyword evidence="2" id="KW-1185">Reference proteome</keyword>
<reference evidence="1" key="1">
    <citation type="submission" date="2022-01" db="EMBL/GenBank/DDBJ databases">
        <authorList>
            <person name="King R."/>
        </authorList>
    </citation>
    <scope>NUCLEOTIDE SEQUENCE</scope>
</reference>
<gene>
    <name evidence="1" type="ORF">DIABBA_LOCUS9233</name>
</gene>
<evidence type="ECO:0000313" key="2">
    <source>
        <dbReference type="Proteomes" id="UP001153709"/>
    </source>
</evidence>
<organism evidence="1 2">
    <name type="scientific">Diabrotica balteata</name>
    <name type="common">Banded cucumber beetle</name>
    <dbReference type="NCBI Taxonomy" id="107213"/>
    <lineage>
        <taxon>Eukaryota</taxon>
        <taxon>Metazoa</taxon>
        <taxon>Ecdysozoa</taxon>
        <taxon>Arthropoda</taxon>
        <taxon>Hexapoda</taxon>
        <taxon>Insecta</taxon>
        <taxon>Pterygota</taxon>
        <taxon>Neoptera</taxon>
        <taxon>Endopterygota</taxon>
        <taxon>Coleoptera</taxon>
        <taxon>Polyphaga</taxon>
        <taxon>Cucujiformia</taxon>
        <taxon>Chrysomeloidea</taxon>
        <taxon>Chrysomelidae</taxon>
        <taxon>Galerucinae</taxon>
        <taxon>Diabroticina</taxon>
        <taxon>Diabroticites</taxon>
        <taxon>Diabrotica</taxon>
    </lineage>
</organism>
<accession>A0A9N9T3D8</accession>
<dbReference type="AlphaFoldDB" id="A0A9N9T3D8"/>
<name>A0A9N9T3D8_DIABA</name>
<evidence type="ECO:0000313" key="1">
    <source>
        <dbReference type="EMBL" id="CAG9836118.1"/>
    </source>
</evidence>
<dbReference type="EMBL" id="OU898281">
    <property type="protein sequence ID" value="CAG9836118.1"/>
    <property type="molecule type" value="Genomic_DNA"/>
</dbReference>
<proteinExistence type="predicted"/>
<protein>
    <submittedName>
        <fullName evidence="1">Uncharacterized protein</fullName>
    </submittedName>
</protein>